<dbReference type="Proteomes" id="UP000006310">
    <property type="component" value="Chromosome 2"/>
</dbReference>
<reference evidence="11" key="2">
    <citation type="submission" date="2012-08" db="EMBL/GenBank/DDBJ databases">
        <title>Genome sequence of Kazachstania naganishii.</title>
        <authorList>
            <person name="Gordon J.L."/>
            <person name="Armisen D."/>
            <person name="Proux-Wera E."/>
            <person name="OhEigeartaigh S.S."/>
            <person name="Byrne K.P."/>
            <person name="Wolfe K.H."/>
        </authorList>
    </citation>
    <scope>NUCLEOTIDE SEQUENCE [LARGE SCALE GENOMIC DNA]</scope>
    <source>
        <strain evidence="11">ATCC MYA-139 / BCRC 22969 / CBS 8797 / CCRC 22969 / KCTC 17520 / NBRC 10181 / NCYC 3082</strain>
    </source>
</reference>
<dbReference type="Gene3D" id="2.60.40.1230">
    <property type="match status" value="1"/>
</dbReference>
<accession>J7RGI6</accession>
<dbReference type="GeneID" id="34524308"/>
<gene>
    <name evidence="10" type="primary">KNAG0B02160</name>
    <name evidence="10" type="ordered locus">KNAG_0B02160</name>
</gene>
<keyword evidence="4 8" id="KW-0653">Protein transport</keyword>
<feature type="domain" description="Clathrin adaptor alpha/beta/gamma-adaptin appendage Ig-like subdomain" evidence="9">
    <location>
        <begin position="690"/>
        <end position="803"/>
    </location>
</feature>
<evidence type="ECO:0000256" key="2">
    <source>
        <dbReference type="ARBA" id="ARBA00004555"/>
    </source>
</evidence>
<dbReference type="PANTHER" id="PTHR22780">
    <property type="entry name" value="ADAPTIN, ALPHA/GAMMA/EPSILON"/>
    <property type="match status" value="1"/>
</dbReference>
<proteinExistence type="inferred from homology"/>
<dbReference type="EMBL" id="HE978315">
    <property type="protein sequence ID" value="CCK68658.1"/>
    <property type="molecule type" value="Genomic_DNA"/>
</dbReference>
<evidence type="ECO:0000256" key="1">
    <source>
        <dbReference type="ARBA" id="ARBA00004156"/>
    </source>
</evidence>
<keyword evidence="3 8" id="KW-0813">Transport</keyword>
<dbReference type="InterPro" id="IPR011989">
    <property type="entry name" value="ARM-like"/>
</dbReference>
<dbReference type="GO" id="GO:0030276">
    <property type="term" value="F:clathrin binding"/>
    <property type="evidence" value="ECO:0007669"/>
    <property type="project" value="EnsemblFungi"/>
</dbReference>
<dbReference type="InterPro" id="IPR016024">
    <property type="entry name" value="ARM-type_fold"/>
</dbReference>
<comment type="similarity">
    <text evidence="8">Belongs to the adaptor complexes large subunit family.</text>
</comment>
<dbReference type="SMART" id="SM00809">
    <property type="entry name" value="Alpha_adaptinC2"/>
    <property type="match status" value="1"/>
</dbReference>
<dbReference type="RefSeq" id="XP_022462904.1">
    <property type="nucleotide sequence ID" value="XM_022611501.1"/>
</dbReference>
<evidence type="ECO:0000256" key="6">
    <source>
        <dbReference type="ARBA" id="ARBA00023136"/>
    </source>
</evidence>
<dbReference type="HOGENOM" id="CLU_003824_0_1_1"/>
<dbReference type="InterPro" id="IPR008152">
    <property type="entry name" value="Clathrin_a/b/g-adaptin_app_Ig"/>
</dbReference>
<evidence type="ECO:0000256" key="7">
    <source>
        <dbReference type="ARBA" id="ARBA00023329"/>
    </source>
</evidence>
<dbReference type="Pfam" id="PF01602">
    <property type="entry name" value="Adaptin_N"/>
    <property type="match status" value="1"/>
</dbReference>
<dbReference type="PIRSF" id="PIRSF037094">
    <property type="entry name" value="AP1_complex_gamma"/>
    <property type="match status" value="1"/>
</dbReference>
<dbReference type="InterPro" id="IPR050840">
    <property type="entry name" value="Adaptor_Complx_Large_Subunit"/>
</dbReference>
<name>J7RGI6_HUIN7</name>
<organism evidence="10 11">
    <name type="scientific">Huiozyma naganishii (strain ATCC MYA-139 / BCRC 22969 / CBS 8797 / KCTC 17520 / NBRC 10181 / NCYC 3082 / Yp74L-3)</name>
    <name type="common">Yeast</name>
    <name type="synonym">Kazachstania naganishii</name>
    <dbReference type="NCBI Taxonomy" id="1071383"/>
    <lineage>
        <taxon>Eukaryota</taxon>
        <taxon>Fungi</taxon>
        <taxon>Dikarya</taxon>
        <taxon>Ascomycota</taxon>
        <taxon>Saccharomycotina</taxon>
        <taxon>Saccharomycetes</taxon>
        <taxon>Saccharomycetales</taxon>
        <taxon>Saccharomycetaceae</taxon>
        <taxon>Huiozyma</taxon>
    </lineage>
</organism>
<dbReference type="KEGG" id="kng:KNAG_0B02160"/>
<keyword evidence="7 8" id="KW-0968">Cytoplasmic vesicle</keyword>
<dbReference type="Gene3D" id="1.25.10.10">
    <property type="entry name" value="Leucine-rich Repeat Variant"/>
    <property type="match status" value="1"/>
</dbReference>
<dbReference type="InterPro" id="IPR013041">
    <property type="entry name" value="Clathrin_app_Ig-like_sf"/>
</dbReference>
<dbReference type="STRING" id="1071383.J7RGI6"/>
<protein>
    <recommendedName>
        <fullName evidence="8">AP-1 complex subunit gamma</fullName>
    </recommendedName>
</protein>
<dbReference type="OMA" id="REPNTKK"/>
<dbReference type="GO" id="GO:0048203">
    <property type="term" value="P:vesicle targeting, trans-Golgi to endosome"/>
    <property type="evidence" value="ECO:0007669"/>
    <property type="project" value="EnsemblFungi"/>
</dbReference>
<dbReference type="OrthoDB" id="28053at2759"/>
<dbReference type="eggNOG" id="KOG1062">
    <property type="taxonomic scope" value="Eukaryota"/>
</dbReference>
<evidence type="ECO:0000313" key="11">
    <source>
        <dbReference type="Proteomes" id="UP000006310"/>
    </source>
</evidence>
<dbReference type="InterPro" id="IPR002553">
    <property type="entry name" value="Clathrin/coatomer_adapt-like_N"/>
</dbReference>
<dbReference type="GO" id="GO:0006896">
    <property type="term" value="P:Golgi to vacuole transport"/>
    <property type="evidence" value="ECO:0007669"/>
    <property type="project" value="EnsemblFungi"/>
</dbReference>
<dbReference type="SUPFAM" id="SSF48371">
    <property type="entry name" value="ARM repeat"/>
    <property type="match status" value="1"/>
</dbReference>
<evidence type="ECO:0000256" key="8">
    <source>
        <dbReference type="PIRNR" id="PIRNR037094"/>
    </source>
</evidence>
<sequence length="806" mass="90792">MAASSLRSFIKDVRAAKTLADERSIVTKQSAKVRTKLRDDHLPHSKRRTNIQKLLYLYILGEKTHFGQVECINLIASDQFVDKRLGYLATNLLLDEQQDLLTLLTNMLNNDLTHLNKYIVSLALMTLGSLSSNELARDLYPDVEAIMQSSKDPFLLKKALQVVAKLICKDASLLEIFPLGFLTTNILSSGLLPTHGVWLGVCKVLTAILSNITSEVPEPTINEIVQQLKVLTPQLLSKLSSLNTKNLEPAFDVQGVQDPFLQCELISTLKWIFKISTELDAKDVLSFTDKFSDLLTQLATNTDTHKNPGQAVLYEITRTIFDLNMSQPLRILGINILGNFLKTGKGVKLNNNIKYVALNTLIDVVKREPDAVQRHRTFISSCLYDPDISIKFRSLELTFAILNEDNLLELVKEIICFLEKIANPNFDRLSPYVDIDDSKDLIVYSVDHLIEKFDLYPESKESEKLRNLFKILGVVGGIINLDTINEFLITINNITKWADKIGILFEMLQATISNDRANIGSQLVSIWCIGEYADILLKFESNDKVINEISMANYLLKLDSGSRISNNCLLIHYVMTAALKLSSKISEPAAVERLRQIIKSHSKDPNLSIQTKSIQYELIFNQPNNVKRLMLTAMPKFNRNRVVNNDEQTQLRKLQHQQENAKSNTTADLLLDLLSEPAPTKNKNKAPAQHVVLPENSTLINESNQLEVYSFPVSIVEGNAHFELYFKNKGPEVTNLQSLCAVPKTQKLILGQIHPSHNDIGINQFVKQSLKISGSGNLKLRVKLSYTSRDGGPMTEQFDHKFNHSI</sequence>
<dbReference type="SUPFAM" id="SSF49348">
    <property type="entry name" value="Clathrin adaptor appendage domain"/>
    <property type="match status" value="1"/>
</dbReference>
<evidence type="ECO:0000256" key="4">
    <source>
        <dbReference type="ARBA" id="ARBA00022927"/>
    </source>
</evidence>
<comment type="subcellular location">
    <subcellularLocation>
        <location evidence="1">Cytoplasmic vesicle membrane</location>
    </subcellularLocation>
    <subcellularLocation>
        <location evidence="2">Golgi apparatus</location>
    </subcellularLocation>
</comment>
<reference evidence="10 11" key="1">
    <citation type="journal article" date="2011" name="Proc. Natl. Acad. Sci. U.S.A.">
        <title>Evolutionary erosion of yeast sex chromosomes by mating-type switching accidents.</title>
        <authorList>
            <person name="Gordon J.L."/>
            <person name="Armisen D."/>
            <person name="Proux-Wera E."/>
            <person name="Oheigeartaigh S.S."/>
            <person name="Byrne K.P."/>
            <person name="Wolfe K.H."/>
        </authorList>
    </citation>
    <scope>NUCLEOTIDE SEQUENCE [LARGE SCALE GENOMIC DNA]</scope>
    <source>
        <strain evidence="11">ATCC MYA-139 / BCRC 22969 / CBS 8797 / CCRC 22969 / KCTC 17520 / NBRC 10181 / NCYC 3082</strain>
    </source>
</reference>
<keyword evidence="11" id="KW-1185">Reference proteome</keyword>
<dbReference type="GO" id="GO:0005829">
    <property type="term" value="C:cytosol"/>
    <property type="evidence" value="ECO:0007669"/>
    <property type="project" value="GOC"/>
</dbReference>
<dbReference type="GO" id="GO:0030121">
    <property type="term" value="C:AP-1 adaptor complex"/>
    <property type="evidence" value="ECO:0007669"/>
    <property type="project" value="EnsemblFungi"/>
</dbReference>
<evidence type="ECO:0000256" key="5">
    <source>
        <dbReference type="ARBA" id="ARBA00023034"/>
    </source>
</evidence>
<dbReference type="InterPro" id="IPR017107">
    <property type="entry name" value="AP1_complex_gsu"/>
</dbReference>
<evidence type="ECO:0000313" key="10">
    <source>
        <dbReference type="EMBL" id="CCK68658.1"/>
    </source>
</evidence>
<keyword evidence="5 8" id="KW-0333">Golgi apparatus</keyword>
<dbReference type="Pfam" id="PF02883">
    <property type="entry name" value="Alpha_adaptinC2"/>
    <property type="match status" value="1"/>
</dbReference>
<evidence type="ECO:0000259" key="9">
    <source>
        <dbReference type="SMART" id="SM00809"/>
    </source>
</evidence>
<evidence type="ECO:0000256" key="3">
    <source>
        <dbReference type="ARBA" id="ARBA00022448"/>
    </source>
</evidence>
<keyword evidence="6 8" id="KW-0472">Membrane</keyword>
<dbReference type="GO" id="GO:0006886">
    <property type="term" value="P:intracellular protein transport"/>
    <property type="evidence" value="ECO:0007669"/>
    <property type="project" value="UniProtKB-UniRule"/>
</dbReference>
<dbReference type="AlphaFoldDB" id="J7RGI6"/>